<reference evidence="1" key="1">
    <citation type="submission" date="2018-04" db="EMBL/GenBank/DDBJ databases">
        <title>Whole genome sequencing of Hypsizygus marmoreus.</title>
        <authorList>
            <person name="Choi I.-G."/>
            <person name="Min B."/>
            <person name="Kim J.-G."/>
            <person name="Kim S."/>
            <person name="Oh Y.-L."/>
            <person name="Kong W.-S."/>
            <person name="Park H."/>
            <person name="Jeong J."/>
            <person name="Song E.-S."/>
        </authorList>
    </citation>
    <scope>NUCLEOTIDE SEQUENCE [LARGE SCALE GENOMIC DNA]</scope>
    <source>
        <strain evidence="1">51987-8</strain>
    </source>
</reference>
<comment type="caution">
    <text evidence="1">The sequence shown here is derived from an EMBL/GenBank/DDBJ whole genome shotgun (WGS) entry which is preliminary data.</text>
</comment>
<dbReference type="Proteomes" id="UP000076154">
    <property type="component" value="Unassembled WGS sequence"/>
</dbReference>
<accession>A0A369KJE8</accession>
<dbReference type="GO" id="GO:0005737">
    <property type="term" value="C:cytoplasm"/>
    <property type="evidence" value="ECO:0007669"/>
    <property type="project" value="TreeGrafter"/>
</dbReference>
<dbReference type="InParanoid" id="A0A369KJE8"/>
<sequence>MTQRSSPVYGANVGMWDTVTAPFAEEVAKFRSNPLFGDMFMSLNGQDEISRYMQSNILRGRADDLKATKKYAQASAMYLQAARLVTGEPLPVKTAHSKAYGDLTVWQTIELASCFNGAAICMLESKRYEGALMWLAECDVLIQNSRRMIKPATFFWIDLAIQVPEFIVQKTLTDVITANVYLELGNTGAATARRWYGMTSINTLPDSLRIPAEQILPTAKVNELIHLKHPDPKLVPSINIKCDRLQVCGSWKKINIKKPGGVTARTGSAYFVYDSHLYILGGEKNAGGPFFREFWRLNLEKMDQWQRLPDYPKSREVTGELCYFSMAVSSDAKAYLFIGTPVIDFYDIKAQKWDSLMGAFTSKDGAVVAHEWPLTTMHLVDYAMHCVNDRLYIFGGAHMKSNLGCNLFLELDIATRKWRRLSGQLVPKTPDYEGPGPRHFVSSWVGKDQNRIFVMYGDADRQAAKRKNEAHGGTFSVAYDDLWSWDIKRGKWNREKMLGNIPSQRTEMACTYNRKLDKVVVFGGYSPTVPTGYPNQRASCAFSYYADTFIASDAEPEYGPTSSGVASPKWKQVLTRGYPTYRAQARLFCDEKTGKTFLFSGYTNMEFIHCGEEPLMKTRTFVDLWQLRMDVPGGFFEGVDMEEEARTAKAGPWQRCFFCGSAGQWKKCGGTCGGRAFFCNSQCLKDGWKEHKTSHNCRKAT</sequence>
<proteinExistence type="predicted"/>
<evidence type="ECO:0000313" key="1">
    <source>
        <dbReference type="EMBL" id="RDB31086.1"/>
    </source>
</evidence>
<dbReference type="PANTHER" id="PTHR46461">
    <property type="entry name" value="KELCH DOMAIN-CONTAINING PROTEIN 3"/>
    <property type="match status" value="1"/>
</dbReference>
<dbReference type="SUPFAM" id="SSF117281">
    <property type="entry name" value="Kelch motif"/>
    <property type="match status" value="1"/>
</dbReference>
<gene>
    <name evidence="1" type="ORF">Hypma_000053</name>
</gene>
<organism evidence="1 2">
    <name type="scientific">Hypsizygus marmoreus</name>
    <name type="common">White beech mushroom</name>
    <name type="synonym">Agaricus marmoreus</name>
    <dbReference type="NCBI Taxonomy" id="39966"/>
    <lineage>
        <taxon>Eukaryota</taxon>
        <taxon>Fungi</taxon>
        <taxon>Dikarya</taxon>
        <taxon>Basidiomycota</taxon>
        <taxon>Agaricomycotina</taxon>
        <taxon>Agaricomycetes</taxon>
        <taxon>Agaricomycetidae</taxon>
        <taxon>Agaricales</taxon>
        <taxon>Tricholomatineae</taxon>
        <taxon>Lyophyllaceae</taxon>
        <taxon>Hypsizygus</taxon>
    </lineage>
</organism>
<dbReference type="OrthoDB" id="432528at2759"/>
<dbReference type="InterPro" id="IPR015915">
    <property type="entry name" value="Kelch-typ_b-propeller"/>
</dbReference>
<name>A0A369KJE8_HYPMA</name>
<keyword evidence="2" id="KW-1185">Reference proteome</keyword>
<evidence type="ECO:0000313" key="2">
    <source>
        <dbReference type="Proteomes" id="UP000076154"/>
    </source>
</evidence>
<dbReference type="AlphaFoldDB" id="A0A369KJE8"/>
<protein>
    <submittedName>
        <fullName evidence="1">Uncharacterized protein</fullName>
    </submittedName>
</protein>
<dbReference type="InterPro" id="IPR052637">
    <property type="entry name" value="KLHDC3-like"/>
</dbReference>
<dbReference type="PANTHER" id="PTHR46461:SF2">
    <property type="entry name" value="ATTRACTIN"/>
    <property type="match status" value="1"/>
</dbReference>
<dbReference type="Gene3D" id="2.120.10.80">
    <property type="entry name" value="Kelch-type beta propeller"/>
    <property type="match status" value="2"/>
</dbReference>
<dbReference type="EMBL" id="LUEZ02000001">
    <property type="protein sequence ID" value="RDB31086.1"/>
    <property type="molecule type" value="Genomic_DNA"/>
</dbReference>
<dbReference type="GO" id="GO:0003682">
    <property type="term" value="F:chromatin binding"/>
    <property type="evidence" value="ECO:0007669"/>
    <property type="project" value="InterPro"/>
</dbReference>